<sequence>MKWTSFFTDYNIPYYIYKLKKEDAIVLNNLNLKNQSIIIIYGSIYATKIFRNKKTLPLAILKTGNIFHIKHLKHKNLFYYKLIAIEETYILSFEIDKLKNKKKITHNFLFHIINSYNNTIQKYEVMSEIINQKYTKKRLIQLILLLCLEFGIFKDKKVCIPLKMSQKNLSQMISINKNNINQIIKFLNKDTKIYYSKQKKFLINDVFQININKC</sequence>
<dbReference type="SUPFAM" id="SSF46785">
    <property type="entry name" value="Winged helix' DNA-binding domain"/>
    <property type="match status" value="1"/>
</dbReference>
<dbReference type="GeneID" id="33361462"/>
<reference evidence="1" key="1">
    <citation type="journal article" date="2017" name="J. Phycol.">
        <title>Analysis of chloroplast genomes and a supermatrix inform reclassification of the Rhodomelaceae (Rhodophyta).</title>
        <authorList>
            <person name="Diaz-Tapia P."/>
            <person name="Maggs C.A."/>
            <person name="West J.A."/>
            <person name="Verbruggen H."/>
        </authorList>
    </citation>
    <scope>NUCLEOTIDE SEQUENCE</scope>
    <source>
        <strain evidence="1">PD1561</strain>
    </source>
</reference>
<evidence type="ECO:0000313" key="1">
    <source>
        <dbReference type="EMBL" id="ARW68058.1"/>
    </source>
</evidence>
<organism evidence="1">
    <name type="scientific">Cliftonaea pectinata</name>
    <dbReference type="NCBI Taxonomy" id="2007206"/>
    <lineage>
        <taxon>Eukaryota</taxon>
        <taxon>Rhodophyta</taxon>
        <taxon>Florideophyceae</taxon>
        <taxon>Rhodymeniophycidae</taxon>
        <taxon>Ceramiales</taxon>
        <taxon>Rhodomelaceae</taxon>
        <taxon>Polyzonieae</taxon>
        <taxon>Cliftonaea</taxon>
    </lineage>
</organism>
<dbReference type="Gene3D" id="2.60.120.10">
    <property type="entry name" value="Jelly Rolls"/>
    <property type="match status" value="1"/>
</dbReference>
<dbReference type="SUPFAM" id="SSF51206">
    <property type="entry name" value="cAMP-binding domain-like"/>
    <property type="match status" value="1"/>
</dbReference>
<keyword evidence="1" id="KW-0150">Chloroplast</keyword>
<dbReference type="InterPro" id="IPR036390">
    <property type="entry name" value="WH_DNA-bd_sf"/>
</dbReference>
<gene>
    <name evidence="1" type="primary">ntcA</name>
</gene>
<dbReference type="InterPro" id="IPR018490">
    <property type="entry name" value="cNMP-bd_dom_sf"/>
</dbReference>
<keyword evidence="1" id="KW-0934">Plastid</keyword>
<geneLocation type="chloroplast" evidence="1"/>
<dbReference type="AlphaFoldDB" id="A0A1Z1MPT0"/>
<dbReference type="EMBL" id="MF101450">
    <property type="protein sequence ID" value="ARW68058.1"/>
    <property type="molecule type" value="Genomic_DNA"/>
</dbReference>
<dbReference type="InterPro" id="IPR014710">
    <property type="entry name" value="RmlC-like_jellyroll"/>
</dbReference>
<accession>A0A1Z1MPT0</accession>
<name>A0A1Z1MPT0_9FLOR</name>
<dbReference type="RefSeq" id="YP_009398994.1">
    <property type="nucleotide sequence ID" value="NC_035294.1"/>
</dbReference>
<protein>
    <submittedName>
        <fullName evidence="1">Global nitrogen transcriptional regulator</fullName>
    </submittedName>
</protein>
<proteinExistence type="predicted"/>